<evidence type="ECO:0000313" key="2">
    <source>
        <dbReference type="Proteomes" id="UP001281761"/>
    </source>
</evidence>
<keyword evidence="2" id="KW-1185">Reference proteome</keyword>
<evidence type="ECO:0000313" key="1">
    <source>
        <dbReference type="EMBL" id="KAK2946225.1"/>
    </source>
</evidence>
<dbReference type="EMBL" id="JARBJD010000233">
    <property type="protein sequence ID" value="KAK2946225.1"/>
    <property type="molecule type" value="Genomic_DNA"/>
</dbReference>
<organism evidence="1 2">
    <name type="scientific">Blattamonas nauphoetae</name>
    <dbReference type="NCBI Taxonomy" id="2049346"/>
    <lineage>
        <taxon>Eukaryota</taxon>
        <taxon>Metamonada</taxon>
        <taxon>Preaxostyla</taxon>
        <taxon>Oxymonadida</taxon>
        <taxon>Blattamonas</taxon>
    </lineage>
</organism>
<gene>
    <name evidence="1" type="ORF">BLNAU_18827</name>
</gene>
<protein>
    <submittedName>
        <fullName evidence="1">Uncharacterized protein</fullName>
    </submittedName>
</protein>
<dbReference type="Proteomes" id="UP001281761">
    <property type="component" value="Unassembled WGS sequence"/>
</dbReference>
<comment type="caution">
    <text evidence="1">The sequence shown here is derived from an EMBL/GenBank/DDBJ whole genome shotgun (WGS) entry which is preliminary data.</text>
</comment>
<proteinExistence type="predicted"/>
<accession>A0ABQ9X7A1</accession>
<reference evidence="1 2" key="1">
    <citation type="journal article" date="2022" name="bioRxiv">
        <title>Genomics of Preaxostyla Flagellates Illuminates Evolutionary Transitions and the Path Towards Mitochondrial Loss.</title>
        <authorList>
            <person name="Novak L.V.F."/>
            <person name="Treitli S.C."/>
            <person name="Pyrih J."/>
            <person name="Halakuc P."/>
            <person name="Pipaliya S.V."/>
            <person name="Vacek V."/>
            <person name="Brzon O."/>
            <person name="Soukal P."/>
            <person name="Eme L."/>
            <person name="Dacks J.B."/>
            <person name="Karnkowska A."/>
            <person name="Elias M."/>
            <person name="Hampl V."/>
        </authorList>
    </citation>
    <scope>NUCLEOTIDE SEQUENCE [LARGE SCALE GENOMIC DNA]</scope>
    <source>
        <strain evidence="1">NAU3</strain>
        <tissue evidence="1">Gut</tissue>
    </source>
</reference>
<sequence>MPEKSAIYNSLVALVKAEYQFGETLQDRAARFLQNIEPMWFQATYADQLVTELVPSSDGSPSGFIESIVTLLSSPHSTVIGAALSFINKTLYFLSKEIRYRLAESDLITNVLAIVQPHKLPISGNETIIVSLLAIIFNFFNLATSPSVRNFSTTAAIDAFNHYEMIFQNVVIPSSQFLTFLISNRVIISGELLNSFMLLLFTLLRFCPYHRPTLEFVLASPIVLAFSSGLRFVENDDALWNILFTFDQSLLEWKTEGPEVAQSGKRMRQALFSEGFDDTLEGLLFLEENTNHLSRMTPTYFCELSSDVGNAMIADADEQILGSPPTVQK</sequence>
<name>A0ABQ9X7A1_9EUKA</name>